<evidence type="ECO:0000313" key="2">
    <source>
        <dbReference type="Proteomes" id="UP000324209"/>
    </source>
</evidence>
<dbReference type="AlphaFoldDB" id="A0A5C1QP83"/>
<dbReference type="Proteomes" id="UP000324209">
    <property type="component" value="Chromosome"/>
</dbReference>
<gene>
    <name evidence="1" type="ORF">EXM22_16435</name>
</gene>
<evidence type="ECO:0000313" key="1">
    <source>
        <dbReference type="EMBL" id="QEN09491.1"/>
    </source>
</evidence>
<reference evidence="1 2" key="1">
    <citation type="submission" date="2019-02" db="EMBL/GenBank/DDBJ databases">
        <title>Complete Genome Sequence and Methylome Analysis of free living Spirochaetas.</title>
        <authorList>
            <person name="Fomenkov A."/>
            <person name="Dubinina G."/>
            <person name="Leshcheva N."/>
            <person name="Mikheeva N."/>
            <person name="Grabovich M."/>
            <person name="Vincze T."/>
            <person name="Roberts R.J."/>
        </authorList>
    </citation>
    <scope>NUCLEOTIDE SEQUENCE [LARGE SCALE GENOMIC DNA]</scope>
    <source>
        <strain evidence="1 2">K2</strain>
    </source>
</reference>
<protein>
    <submittedName>
        <fullName evidence="1">Uncharacterized protein</fullName>
    </submittedName>
</protein>
<name>A0A5C1QP83_9SPIO</name>
<dbReference type="EMBL" id="CP036150">
    <property type="protein sequence ID" value="QEN09491.1"/>
    <property type="molecule type" value="Genomic_DNA"/>
</dbReference>
<accession>A0A5C1QP83</accession>
<keyword evidence="2" id="KW-1185">Reference proteome</keyword>
<sequence length="251" mass="29655">MFKRKKKDRLTSKEVDAALVRLRKTYDDYIISYMTSIDEKSAFEDRYIEALHARVDLTRFIRDEIGYLQGLIREGEAQKARSQRPVVAVERPVKGFADRILEELEKKIESYPEIVLHDDASIEVKKLYGALKVLDHEYWTTISSFIRKVHSSTVSYNLENRLYRMTTVGGDAVPPDLDRYLFLLNQKGKYTKELFRESQECIKRASFFLHELHQILLECQDRGLMDESVEIAYNYVENIINDFRLKDLKRR</sequence>
<dbReference type="RefSeq" id="WP_149487565.1">
    <property type="nucleotide sequence ID" value="NZ_CP036150.1"/>
</dbReference>
<proteinExistence type="predicted"/>
<dbReference type="OrthoDB" id="368864at2"/>
<organism evidence="1 2">
    <name type="scientific">Oceanispirochaeta crateris</name>
    <dbReference type="NCBI Taxonomy" id="2518645"/>
    <lineage>
        <taxon>Bacteria</taxon>
        <taxon>Pseudomonadati</taxon>
        <taxon>Spirochaetota</taxon>
        <taxon>Spirochaetia</taxon>
        <taxon>Spirochaetales</taxon>
        <taxon>Spirochaetaceae</taxon>
        <taxon>Oceanispirochaeta</taxon>
    </lineage>
</organism>
<dbReference type="KEGG" id="ock:EXM22_16435"/>